<dbReference type="PROSITE" id="PS50112">
    <property type="entry name" value="PAS"/>
    <property type="match status" value="2"/>
</dbReference>
<feature type="domain" description="PAS" evidence="7">
    <location>
        <begin position="125"/>
        <end position="177"/>
    </location>
</feature>
<dbReference type="PROSITE" id="PS50113">
    <property type="entry name" value="PAC"/>
    <property type="match status" value="1"/>
</dbReference>
<name>A0A6L8MMW9_9BURK</name>
<protein>
    <recommendedName>
        <fullName evidence="2">histidine kinase</fullName>
        <ecNumber evidence="2">2.7.13.3</ecNumber>
    </recommendedName>
</protein>
<dbReference type="SMART" id="SM00091">
    <property type="entry name" value="PAS"/>
    <property type="match status" value="2"/>
</dbReference>
<dbReference type="Pfam" id="PF13426">
    <property type="entry name" value="PAS_9"/>
    <property type="match status" value="1"/>
</dbReference>
<dbReference type="NCBIfam" id="TIGR00229">
    <property type="entry name" value="sensory_box"/>
    <property type="match status" value="2"/>
</dbReference>
<comment type="catalytic activity">
    <reaction evidence="1">
        <text>ATP + protein L-histidine = ADP + protein N-phospho-L-histidine.</text>
        <dbReference type="EC" id="2.7.13.3"/>
    </reaction>
</comment>
<dbReference type="Gene3D" id="1.10.287.130">
    <property type="match status" value="1"/>
</dbReference>
<dbReference type="SMART" id="SM00086">
    <property type="entry name" value="PAC"/>
    <property type="match status" value="2"/>
</dbReference>
<dbReference type="Pfam" id="PF02518">
    <property type="entry name" value="HATPase_c"/>
    <property type="match status" value="1"/>
</dbReference>
<evidence type="ECO:0000256" key="1">
    <source>
        <dbReference type="ARBA" id="ARBA00000085"/>
    </source>
</evidence>
<dbReference type="InterPro" id="IPR003661">
    <property type="entry name" value="HisK_dim/P_dom"/>
</dbReference>
<evidence type="ECO:0000259" key="8">
    <source>
        <dbReference type="PROSITE" id="PS50113"/>
    </source>
</evidence>
<dbReference type="InterPro" id="IPR005467">
    <property type="entry name" value="His_kinase_dom"/>
</dbReference>
<dbReference type="CDD" id="cd00130">
    <property type="entry name" value="PAS"/>
    <property type="match status" value="2"/>
</dbReference>
<evidence type="ECO:0000313" key="9">
    <source>
        <dbReference type="EMBL" id="MYM83272.1"/>
    </source>
</evidence>
<dbReference type="InterPro" id="IPR036097">
    <property type="entry name" value="HisK_dim/P_sf"/>
</dbReference>
<dbReference type="SMART" id="SM00388">
    <property type="entry name" value="HisKA"/>
    <property type="match status" value="1"/>
</dbReference>
<dbReference type="Pfam" id="PF00512">
    <property type="entry name" value="HisKA"/>
    <property type="match status" value="1"/>
</dbReference>
<evidence type="ECO:0000256" key="5">
    <source>
        <dbReference type="ARBA" id="ARBA00022777"/>
    </source>
</evidence>
<gene>
    <name evidence="9" type="ORF">GTP44_15060</name>
</gene>
<feature type="domain" description="Histidine kinase" evidence="6">
    <location>
        <begin position="270"/>
        <end position="492"/>
    </location>
</feature>
<dbReference type="InterPro" id="IPR004358">
    <property type="entry name" value="Sig_transdc_His_kin-like_C"/>
</dbReference>
<dbReference type="PANTHER" id="PTHR43047">
    <property type="entry name" value="TWO-COMPONENT HISTIDINE PROTEIN KINASE"/>
    <property type="match status" value="1"/>
</dbReference>
<dbReference type="EC" id="2.7.13.3" evidence="2"/>
<dbReference type="Gene3D" id="3.30.450.20">
    <property type="entry name" value="PAS domain"/>
    <property type="match status" value="2"/>
</dbReference>
<dbReference type="GO" id="GO:0006355">
    <property type="term" value="P:regulation of DNA-templated transcription"/>
    <property type="evidence" value="ECO:0007669"/>
    <property type="project" value="InterPro"/>
</dbReference>
<dbReference type="CDD" id="cd16922">
    <property type="entry name" value="HATPase_EvgS-ArcB-TorS-like"/>
    <property type="match status" value="1"/>
</dbReference>
<dbReference type="SUPFAM" id="SSF47384">
    <property type="entry name" value="Homodimeric domain of signal transducing histidine kinase"/>
    <property type="match status" value="1"/>
</dbReference>
<dbReference type="SMART" id="SM00387">
    <property type="entry name" value="HATPase_c"/>
    <property type="match status" value="1"/>
</dbReference>
<dbReference type="Pfam" id="PF00989">
    <property type="entry name" value="PAS"/>
    <property type="match status" value="1"/>
</dbReference>
<proteinExistence type="predicted"/>
<sequence>MTIDFGTLILNESPDAVVVTTPGGEVVCWSNGAQAVFGYTSAEALGRQLEALIAPAGLAGDAAPRHAVNDCLVSYESVRRTKDGTLVYIDGSCKVLRDADGRPVYILWSKKDVTALKVLRDAKLVEARYDGILESMPDAIILANAAGRIVLANRQAEALFGYPRHALRGMVLEALMPPRFRAAHMQHRAGFAAQPLVRPMGSGRDLYGLRSDGVEFPVEISLSPVATEEGALVMSAIRDISQRKQIELALQEKNVELAKAVATKDRFLAGMSHELRTPLNAIIGFTGTMLMKLPGPINDEQSKQLRMVQSSARHLLSLINDLLDLTRIESGHIALDVEPLPCRELIDEVLSSLKQQARSKGLALEFEPPPENLMVNSDRRAVQQILMTLLDNAIKFTNSGAVLVRLARSVMGARPCAAISVSDTGIGIGSGQRDTLFQAFSQLDGNALRQFEGTGLGLHLSRKLAALLQGEILFDSEYGKGSVFTLALPLDDYRKGDATWQHVS</sequence>
<dbReference type="InterPro" id="IPR013767">
    <property type="entry name" value="PAS_fold"/>
</dbReference>
<reference evidence="9 10" key="1">
    <citation type="submission" date="2019-12" db="EMBL/GenBank/DDBJ databases">
        <title>Novel species isolated from a subtropical stream in China.</title>
        <authorList>
            <person name="Lu H."/>
        </authorList>
    </citation>
    <scope>NUCLEOTIDE SEQUENCE [LARGE SCALE GENOMIC DNA]</scope>
    <source>
        <strain evidence="9 10">FT50W</strain>
    </source>
</reference>
<accession>A0A6L8MMW9</accession>
<dbReference type="InterPro" id="IPR001610">
    <property type="entry name" value="PAC"/>
</dbReference>
<keyword evidence="3" id="KW-0597">Phosphoprotein</keyword>
<dbReference type="InterPro" id="IPR000014">
    <property type="entry name" value="PAS"/>
</dbReference>
<evidence type="ECO:0000256" key="3">
    <source>
        <dbReference type="ARBA" id="ARBA00022553"/>
    </source>
</evidence>
<dbReference type="SUPFAM" id="SSF55785">
    <property type="entry name" value="PYP-like sensor domain (PAS domain)"/>
    <property type="match status" value="2"/>
</dbReference>
<feature type="domain" description="PAC" evidence="8">
    <location>
        <begin position="202"/>
        <end position="252"/>
    </location>
</feature>
<dbReference type="PROSITE" id="PS50109">
    <property type="entry name" value="HIS_KIN"/>
    <property type="match status" value="1"/>
</dbReference>
<evidence type="ECO:0000259" key="6">
    <source>
        <dbReference type="PROSITE" id="PS50109"/>
    </source>
</evidence>
<keyword evidence="5" id="KW-0418">Kinase</keyword>
<feature type="domain" description="PAS" evidence="7">
    <location>
        <begin position="9"/>
        <end position="55"/>
    </location>
</feature>
<dbReference type="SUPFAM" id="SSF55874">
    <property type="entry name" value="ATPase domain of HSP90 chaperone/DNA topoisomerase II/histidine kinase"/>
    <property type="match status" value="1"/>
</dbReference>
<dbReference type="InterPro" id="IPR035965">
    <property type="entry name" value="PAS-like_dom_sf"/>
</dbReference>
<dbReference type="RefSeq" id="WP_161020066.1">
    <property type="nucleotide sequence ID" value="NZ_WWCP01000017.1"/>
</dbReference>
<dbReference type="CDD" id="cd00082">
    <property type="entry name" value="HisKA"/>
    <property type="match status" value="1"/>
</dbReference>
<evidence type="ECO:0000313" key="10">
    <source>
        <dbReference type="Proteomes" id="UP000474565"/>
    </source>
</evidence>
<comment type="caution">
    <text evidence="9">The sequence shown here is derived from an EMBL/GenBank/DDBJ whole genome shotgun (WGS) entry which is preliminary data.</text>
</comment>
<dbReference type="Proteomes" id="UP000474565">
    <property type="component" value="Unassembled WGS sequence"/>
</dbReference>
<evidence type="ECO:0000256" key="2">
    <source>
        <dbReference type="ARBA" id="ARBA00012438"/>
    </source>
</evidence>
<dbReference type="GO" id="GO:0000155">
    <property type="term" value="F:phosphorelay sensor kinase activity"/>
    <property type="evidence" value="ECO:0007669"/>
    <property type="project" value="InterPro"/>
</dbReference>
<evidence type="ECO:0000256" key="4">
    <source>
        <dbReference type="ARBA" id="ARBA00022679"/>
    </source>
</evidence>
<evidence type="ECO:0000259" key="7">
    <source>
        <dbReference type="PROSITE" id="PS50112"/>
    </source>
</evidence>
<dbReference type="InterPro" id="IPR036890">
    <property type="entry name" value="HATPase_C_sf"/>
</dbReference>
<organism evidence="9 10">
    <name type="scientific">Duganella lactea</name>
    <dbReference type="NCBI Taxonomy" id="2692173"/>
    <lineage>
        <taxon>Bacteria</taxon>
        <taxon>Pseudomonadati</taxon>
        <taxon>Pseudomonadota</taxon>
        <taxon>Betaproteobacteria</taxon>
        <taxon>Burkholderiales</taxon>
        <taxon>Oxalobacteraceae</taxon>
        <taxon>Telluria group</taxon>
        <taxon>Duganella</taxon>
    </lineage>
</organism>
<dbReference type="AlphaFoldDB" id="A0A6L8MMW9"/>
<dbReference type="InterPro" id="IPR003594">
    <property type="entry name" value="HATPase_dom"/>
</dbReference>
<dbReference type="InterPro" id="IPR000700">
    <property type="entry name" value="PAS-assoc_C"/>
</dbReference>
<dbReference type="Gene3D" id="3.30.565.10">
    <property type="entry name" value="Histidine kinase-like ATPase, C-terminal domain"/>
    <property type="match status" value="1"/>
</dbReference>
<dbReference type="PRINTS" id="PR00344">
    <property type="entry name" value="BCTRLSENSOR"/>
</dbReference>
<keyword evidence="4" id="KW-0808">Transferase</keyword>
<dbReference type="EMBL" id="WWCP01000017">
    <property type="protein sequence ID" value="MYM83272.1"/>
    <property type="molecule type" value="Genomic_DNA"/>
</dbReference>